<dbReference type="GeneID" id="40135493"/>
<keyword evidence="1" id="KW-1133">Transmembrane helix</keyword>
<keyword evidence="1" id="KW-0812">Transmembrane</keyword>
<keyword evidence="1" id="KW-0472">Membrane</keyword>
<geneLocation type="mitochondrion" evidence="2"/>
<name>A0A4D6FHG5_9AGAR</name>
<dbReference type="EMBL" id="MH282847">
    <property type="protein sequence ID" value="QCB16363.1"/>
    <property type="molecule type" value="Genomic_DNA"/>
</dbReference>
<evidence type="ECO:0000256" key="1">
    <source>
        <dbReference type="SAM" id="Phobius"/>
    </source>
</evidence>
<reference evidence="2" key="1">
    <citation type="journal article" date="2019" name="BMC Genomics">
        <title>Mobile genetic elements explain size variation in the mitochondrial genomes of four closely-related Armillaria species.</title>
        <authorList>
            <person name="Kolesnikova A.I."/>
            <person name="Putintseva Y.A."/>
            <person name="Simonov E.P."/>
            <person name="Biriukov V.V."/>
            <person name="Oreshkova N.V."/>
            <person name="Pavlov I.N."/>
            <person name="Sharov V.V."/>
            <person name="Kuzmin D.A."/>
            <person name="Anderson J.B."/>
            <person name="Krutovsky K.V."/>
        </authorList>
    </citation>
    <scope>NUCLEOTIDE SEQUENCE</scope>
</reference>
<organism evidence="2">
    <name type="scientific">Armillaria sinapina</name>
    <dbReference type="NCBI Taxonomy" id="64372"/>
    <lineage>
        <taxon>Eukaryota</taxon>
        <taxon>Fungi</taxon>
        <taxon>Dikarya</taxon>
        <taxon>Basidiomycota</taxon>
        <taxon>Agaricomycotina</taxon>
        <taxon>Agaricomycetes</taxon>
        <taxon>Agaricomycetidae</taxon>
        <taxon>Agaricales</taxon>
        <taxon>Marasmiineae</taxon>
        <taxon>Physalacriaceae</taxon>
        <taxon>Armillaria</taxon>
    </lineage>
</organism>
<feature type="transmembrane region" description="Helical" evidence="1">
    <location>
        <begin position="28"/>
        <end position="49"/>
    </location>
</feature>
<evidence type="ECO:0000313" key="2">
    <source>
        <dbReference type="EMBL" id="QCB16363.1"/>
    </source>
</evidence>
<keyword evidence="2" id="KW-0496">Mitochondrion</keyword>
<sequence>MMNSIFNFMIYYGFYFLKPRHYKSGFKTIVQGGVICIVLFAIAGFDTYFSSGCFAEGRLSMKWSDMDIILAQNWEAVFQLNNTDVQVREGAQMVADVTGVFTGLNNKKDIINKVNNNLNLTDDKEEDRVFKDILERLNVKDDIIFDKDLEKYENNFEKWLLDKADYEIIADVYTELENDIQLREKNKWNKFLCEVLEGSRG</sequence>
<dbReference type="RefSeq" id="YP_009631583.1">
    <property type="nucleotide sequence ID" value="NC_042229.1"/>
</dbReference>
<gene>
    <name evidence="2" type="primary">hyp9</name>
</gene>
<dbReference type="AlphaFoldDB" id="A0A4D6FHG5"/>
<protein>
    <submittedName>
        <fullName evidence="2">Uncharacterized protein</fullName>
    </submittedName>
</protein>
<proteinExistence type="predicted"/>
<accession>A0A4D6FHG5</accession>